<keyword evidence="1" id="KW-0812">Transmembrane</keyword>
<comment type="caution">
    <text evidence="3">The sequence shown here is derived from an EMBL/GenBank/DDBJ whole genome shotgun (WGS) entry which is preliminary data.</text>
</comment>
<evidence type="ECO:0000313" key="3">
    <source>
        <dbReference type="EMBL" id="MCP1101700.1"/>
    </source>
</evidence>
<accession>A0ABT1E794</accession>
<reference evidence="3 4" key="1">
    <citation type="journal article" date="2022" name="Genome Biol. Evol.">
        <title>Host diet, physiology and behaviors set the stage for Lachnospiraceae cladogenesis.</title>
        <authorList>
            <person name="Vera-Ponce De Leon A."/>
            <person name="Schneider M."/>
            <person name="Jahnes B.C."/>
            <person name="Sadowski V."/>
            <person name="Camuy-Velez L.A."/>
            <person name="Duan J."/>
            <person name="Sabree Z.L."/>
        </authorList>
    </citation>
    <scope>NUCLEOTIDE SEQUENCE [LARGE SCALE GENOMIC DNA]</scope>
    <source>
        <strain evidence="3 4">PAL113</strain>
    </source>
</reference>
<evidence type="ECO:0000313" key="4">
    <source>
        <dbReference type="Proteomes" id="UP001523566"/>
    </source>
</evidence>
<feature type="domain" description="RND related barrel-sandwich hybrid" evidence="2">
    <location>
        <begin position="68"/>
        <end position="234"/>
    </location>
</feature>
<gene>
    <name evidence="3" type="ORF">NK125_04630</name>
</gene>
<name>A0ABT1E794_9FIRM</name>
<protein>
    <recommendedName>
        <fullName evidence="2">RND related barrel-sandwich hybrid domain-containing protein</fullName>
    </recommendedName>
</protein>
<evidence type="ECO:0000259" key="2">
    <source>
        <dbReference type="Pfam" id="PF26018"/>
    </source>
</evidence>
<feature type="transmembrane region" description="Helical" evidence="1">
    <location>
        <begin position="21"/>
        <end position="40"/>
    </location>
</feature>
<dbReference type="EMBL" id="JAMZFW010000004">
    <property type="protein sequence ID" value="MCP1101700.1"/>
    <property type="molecule type" value="Genomic_DNA"/>
</dbReference>
<keyword evidence="1" id="KW-0472">Membrane</keyword>
<keyword evidence="4" id="KW-1185">Reference proteome</keyword>
<dbReference type="Proteomes" id="UP001523566">
    <property type="component" value="Unassembled WGS sequence"/>
</dbReference>
<dbReference type="InterPro" id="IPR058709">
    <property type="entry name" value="BSH_RND-rel"/>
</dbReference>
<sequence length="457" mass="51807">MENNIKHINAYKRKTGFNVGIVIFGITFIYIFFNILIFLTNKHVTIYEVREGSVYRDTSYTGFIHRSEVIVNTDREGYVNYFASEGSKVGVRTRVYASSNEKLDFTNTSDEEGSLSEDEKTQLYGKVGSFASSYNSVHFDDVYLLKDTIASAIDNKSNQSRGLLLDQMLQNGAEGLDVYNSAVDGVISYSIDGYENIDLNSLTEDIMEKKNYKKNVFKNNEKLSANQPVYKILNSDYWEIYIPLSEEEAKEYSEKKTMKITFVKDGTSATASFSTATVEDAYYGILSFDKGMTRYFNERYLDIELVLEDVTGLKIPKTSVVEKEFYVVPKDFITQGGNSKSDGVLVDTQNGNPEFVSVKIYGENQEDGTVYLDMNSFSKTHSTLIKTDSDETYKLRKTTTMKGVYNINKGYSVFNKIDILTESDDYYIVKSGSNYGLSNYDHIALDGKTTKENDVVF</sequence>
<dbReference type="RefSeq" id="WP_262065482.1">
    <property type="nucleotide sequence ID" value="NZ_JAMXOD010000004.1"/>
</dbReference>
<organism evidence="3 4">
    <name type="scientific">Aequitasia blattaphilus</name>
    <dbReference type="NCBI Taxonomy" id="2949332"/>
    <lineage>
        <taxon>Bacteria</taxon>
        <taxon>Bacillati</taxon>
        <taxon>Bacillota</taxon>
        <taxon>Clostridia</taxon>
        <taxon>Lachnospirales</taxon>
        <taxon>Lachnospiraceae</taxon>
        <taxon>Aequitasia</taxon>
    </lineage>
</organism>
<dbReference type="Pfam" id="PF26018">
    <property type="entry name" value="BSH_RND_rel"/>
    <property type="match status" value="1"/>
</dbReference>
<proteinExistence type="predicted"/>
<keyword evidence="1" id="KW-1133">Transmembrane helix</keyword>
<evidence type="ECO:0000256" key="1">
    <source>
        <dbReference type="SAM" id="Phobius"/>
    </source>
</evidence>